<evidence type="ECO:0000313" key="3">
    <source>
        <dbReference type="Proteomes" id="UP000050525"/>
    </source>
</evidence>
<protein>
    <submittedName>
        <fullName evidence="2">Uncharacterized protein</fullName>
    </submittedName>
</protein>
<feature type="region of interest" description="Disordered" evidence="1">
    <location>
        <begin position="52"/>
        <end position="77"/>
    </location>
</feature>
<name>A0A151PDY3_ALLMI</name>
<accession>A0A151PDY3</accession>
<evidence type="ECO:0000256" key="1">
    <source>
        <dbReference type="SAM" id="MobiDB-lite"/>
    </source>
</evidence>
<dbReference type="AlphaFoldDB" id="A0A151PDY3"/>
<keyword evidence="3" id="KW-1185">Reference proteome</keyword>
<evidence type="ECO:0000313" key="2">
    <source>
        <dbReference type="EMBL" id="KYO47159.1"/>
    </source>
</evidence>
<sequence length="97" mass="11272">MAFYSGQREDEETWILANHSSTIVCCWSKVTYPSLDYANARSWQGRDWGKEPWLQGEAVGPGTRAKHTRRSQDGTTPVKDSFTINAWWKEHFQEHLN</sequence>
<organism evidence="2 3">
    <name type="scientific">Alligator mississippiensis</name>
    <name type="common">American alligator</name>
    <dbReference type="NCBI Taxonomy" id="8496"/>
    <lineage>
        <taxon>Eukaryota</taxon>
        <taxon>Metazoa</taxon>
        <taxon>Chordata</taxon>
        <taxon>Craniata</taxon>
        <taxon>Vertebrata</taxon>
        <taxon>Euteleostomi</taxon>
        <taxon>Archelosauria</taxon>
        <taxon>Archosauria</taxon>
        <taxon>Crocodylia</taxon>
        <taxon>Alligatoridae</taxon>
        <taxon>Alligatorinae</taxon>
        <taxon>Alligator</taxon>
    </lineage>
</organism>
<dbReference type="EMBL" id="AKHW03000483">
    <property type="protein sequence ID" value="KYO47159.1"/>
    <property type="molecule type" value="Genomic_DNA"/>
</dbReference>
<dbReference type="Proteomes" id="UP000050525">
    <property type="component" value="Unassembled WGS sequence"/>
</dbReference>
<comment type="caution">
    <text evidence="2">The sequence shown here is derived from an EMBL/GenBank/DDBJ whole genome shotgun (WGS) entry which is preliminary data.</text>
</comment>
<proteinExistence type="predicted"/>
<gene>
    <name evidence="2" type="ORF">Y1Q_0014050</name>
</gene>
<reference evidence="2 3" key="1">
    <citation type="journal article" date="2012" name="Genome Biol.">
        <title>Sequencing three crocodilian genomes to illuminate the evolution of archosaurs and amniotes.</title>
        <authorList>
            <person name="St John J.A."/>
            <person name="Braun E.L."/>
            <person name="Isberg S.R."/>
            <person name="Miles L.G."/>
            <person name="Chong A.Y."/>
            <person name="Gongora J."/>
            <person name="Dalzell P."/>
            <person name="Moran C."/>
            <person name="Bed'hom B."/>
            <person name="Abzhanov A."/>
            <person name="Burgess S.C."/>
            <person name="Cooksey A.M."/>
            <person name="Castoe T.A."/>
            <person name="Crawford N.G."/>
            <person name="Densmore L.D."/>
            <person name="Drew J.C."/>
            <person name="Edwards S.V."/>
            <person name="Faircloth B.C."/>
            <person name="Fujita M.K."/>
            <person name="Greenwold M.J."/>
            <person name="Hoffmann F.G."/>
            <person name="Howard J.M."/>
            <person name="Iguchi T."/>
            <person name="Janes D.E."/>
            <person name="Khan S.Y."/>
            <person name="Kohno S."/>
            <person name="de Koning A.J."/>
            <person name="Lance S.L."/>
            <person name="McCarthy F.M."/>
            <person name="McCormack J.E."/>
            <person name="Merchant M.E."/>
            <person name="Peterson D.G."/>
            <person name="Pollock D.D."/>
            <person name="Pourmand N."/>
            <person name="Raney B.J."/>
            <person name="Roessler K.A."/>
            <person name="Sanford J.R."/>
            <person name="Sawyer R.H."/>
            <person name="Schmidt C.J."/>
            <person name="Triplett E.W."/>
            <person name="Tuberville T.D."/>
            <person name="Venegas-Anaya M."/>
            <person name="Howard J.T."/>
            <person name="Jarvis E.D."/>
            <person name="Guillette L.J.Jr."/>
            <person name="Glenn T.C."/>
            <person name="Green R.E."/>
            <person name="Ray D.A."/>
        </authorList>
    </citation>
    <scope>NUCLEOTIDE SEQUENCE [LARGE SCALE GENOMIC DNA]</scope>
    <source>
        <strain evidence="2">KSC_2009_1</strain>
    </source>
</reference>